<dbReference type="InterPro" id="IPR036852">
    <property type="entry name" value="Peptidase_S8/S53_dom_sf"/>
</dbReference>
<keyword evidence="7 15" id="KW-0479">Metal-binding</keyword>
<evidence type="ECO:0000256" key="3">
    <source>
        <dbReference type="ARBA" id="ARBA00004239"/>
    </source>
</evidence>
<keyword evidence="8" id="KW-0732">Signal</keyword>
<dbReference type="PROSITE" id="PS51695">
    <property type="entry name" value="SEDOLISIN"/>
    <property type="match status" value="1"/>
</dbReference>
<dbReference type="GO" id="GO:0005576">
    <property type="term" value="C:extracellular region"/>
    <property type="evidence" value="ECO:0007669"/>
    <property type="project" value="UniProtKB-SubCell"/>
</dbReference>
<dbReference type="Proteomes" id="UP000308953">
    <property type="component" value="Unassembled WGS sequence"/>
</dbReference>
<evidence type="ECO:0000313" key="18">
    <source>
        <dbReference type="Proteomes" id="UP000308953"/>
    </source>
</evidence>
<keyword evidence="13" id="KW-0865">Zymogen</keyword>
<dbReference type="FunFam" id="3.40.50.200:FF:000015">
    <property type="entry name" value="Tripeptidyl peptidase A"/>
    <property type="match status" value="1"/>
</dbReference>
<feature type="binding site" evidence="15">
    <location>
        <position position="605"/>
    </location>
    <ligand>
        <name>Ca(2+)</name>
        <dbReference type="ChEBI" id="CHEBI:29108"/>
    </ligand>
</feature>
<evidence type="ECO:0000256" key="11">
    <source>
        <dbReference type="ARBA" id="ARBA00022837"/>
    </source>
</evidence>
<dbReference type="EC" id="3.4.14.10" evidence="4"/>
<dbReference type="GO" id="GO:0004252">
    <property type="term" value="F:serine-type endopeptidase activity"/>
    <property type="evidence" value="ECO:0007669"/>
    <property type="project" value="UniProtKB-UniRule"/>
</dbReference>
<evidence type="ECO:0000256" key="14">
    <source>
        <dbReference type="ARBA" id="ARBA00023180"/>
    </source>
</evidence>
<dbReference type="InterPro" id="IPR023828">
    <property type="entry name" value="Peptidase_S8_Ser-AS"/>
</dbReference>
<keyword evidence="10 15" id="KW-0720">Serine protease</keyword>
<feature type="active site" description="Charge relay system" evidence="15">
    <location>
        <position position="319"/>
    </location>
</feature>
<feature type="active site" description="Charge relay system" evidence="15">
    <location>
        <position position="323"/>
    </location>
</feature>
<dbReference type="GO" id="GO:0008240">
    <property type="term" value="F:tripeptidyl-peptidase activity"/>
    <property type="evidence" value="ECO:0007669"/>
    <property type="project" value="UniProtKB-EC"/>
</dbReference>
<feature type="binding site" evidence="15">
    <location>
        <position position="603"/>
    </location>
    <ligand>
        <name>Ca(2+)</name>
        <dbReference type="ChEBI" id="CHEBI:29108"/>
    </ligand>
</feature>
<gene>
    <name evidence="17" type="ORF">D6D10_03784</name>
</gene>
<evidence type="ECO:0000256" key="1">
    <source>
        <dbReference type="ARBA" id="ARBA00001910"/>
    </source>
</evidence>
<evidence type="ECO:0000256" key="13">
    <source>
        <dbReference type="ARBA" id="ARBA00023145"/>
    </source>
</evidence>
<dbReference type="CDD" id="cd11377">
    <property type="entry name" value="Pro-peptidase_S53"/>
    <property type="match status" value="1"/>
</dbReference>
<evidence type="ECO:0000313" key="17">
    <source>
        <dbReference type="EMBL" id="THX40057.1"/>
    </source>
</evidence>
<keyword evidence="11 15" id="KW-0106">Calcium</keyword>
<keyword evidence="12" id="KW-0843">Virulence</keyword>
<organism evidence="17 18">
    <name type="scientific">Aureobasidium pullulans</name>
    <name type="common">Black yeast</name>
    <name type="synonym">Pullularia pullulans</name>
    <dbReference type="NCBI Taxonomy" id="5580"/>
    <lineage>
        <taxon>Eukaryota</taxon>
        <taxon>Fungi</taxon>
        <taxon>Dikarya</taxon>
        <taxon>Ascomycota</taxon>
        <taxon>Pezizomycotina</taxon>
        <taxon>Dothideomycetes</taxon>
        <taxon>Dothideomycetidae</taxon>
        <taxon>Dothideales</taxon>
        <taxon>Saccotheciaceae</taxon>
        <taxon>Aureobasidium</taxon>
    </lineage>
</organism>
<keyword evidence="6 15" id="KW-0645">Protease</keyword>
<dbReference type="AlphaFoldDB" id="A0A4S9F0Y2"/>
<dbReference type="PANTHER" id="PTHR14218:SF39">
    <property type="entry name" value="PEPTIDASE S53 DOMAIN-CONTAINING PROTEIN"/>
    <property type="match status" value="1"/>
</dbReference>
<reference evidence="17 18" key="1">
    <citation type="submission" date="2018-10" db="EMBL/GenBank/DDBJ databases">
        <title>Fifty Aureobasidium pullulans genomes reveal a recombining polyextremotolerant generalist.</title>
        <authorList>
            <person name="Gostincar C."/>
            <person name="Turk M."/>
            <person name="Zajc J."/>
            <person name="Gunde-Cimerman N."/>
        </authorList>
    </citation>
    <scope>NUCLEOTIDE SEQUENCE [LARGE SCALE GENOMIC DNA]</scope>
    <source>
        <strain evidence="17 18">EXF-9785</strain>
    </source>
</reference>
<dbReference type="InterPro" id="IPR000209">
    <property type="entry name" value="Peptidase_S8/S53_dom"/>
</dbReference>
<sequence>MPSCSVCLRSPLLLILHSSIMSAAKLFLVAGLLASGAYASPIQARTPYAVKDSHFVPSKWRQVAAAPSTHNIDLRIAVKQNQFTDLEKHLYEVSDPDHSRYGQHLSELDVKKLVQPSDDSLALVHEWLADNGIEAGDLSYSSSKDWIKVSLPVHRIESLLDTKYNVYRHEDGSETVRAPEWSLPLHLHEHIDTIQPTNSFFRSSPKAVSLEVNKFGGSYSQDVTYHQDPNVTAICTPRGVTPLCMRTLYETIDYIPQVSGKNKMSLVNYLGETNNRSDTYLFLEKFRPEAKETAYEFQFDVINNGSTSQAKVTSRIDIEGNLDVQTMLGFSYPVPLTAYTVGGSPDFIPSNGTTTNTNEPYLDWLQHILAQSDDTIPQVVSTSYDDEEQTVPASYAKRVCEDLAQLGARGVSVFYSSGDSGVGGSGSCVTNNGSNAKRFIPEFPSTCPYITSVGATMDFKPEVVAYHASGYASGGGFSDLFPRPAYQDKAVKAYLKGLGDRDAAYFNASGRAYPDIAGQGSYFSTVWNGTDTLVSGTSASTPLIAALVALVNDALLAGGKPTLGFLNPWLYKKGYRAFTDITSGSAVGCSEIGDGKGFPAVEGWDPVTGFGTPKFRDIIHLLGVHGYWNHTGGWS</sequence>
<comment type="function">
    <text evidence="2">Secreted tripeptidyl-peptidase which degrades proteins at acidic pHs and is involved in virulence.</text>
</comment>
<feature type="active site" description="Charge relay system" evidence="15">
    <location>
        <position position="538"/>
    </location>
</feature>
<dbReference type="SUPFAM" id="SSF52743">
    <property type="entry name" value="Subtilisin-like"/>
    <property type="match status" value="1"/>
</dbReference>
<dbReference type="PANTHER" id="PTHR14218">
    <property type="entry name" value="PROTEASE S8 TRIPEPTIDYL PEPTIDASE I CLN2"/>
    <property type="match status" value="1"/>
</dbReference>
<dbReference type="Gene3D" id="3.40.50.200">
    <property type="entry name" value="Peptidase S8/S53 domain"/>
    <property type="match status" value="1"/>
</dbReference>
<accession>A0A4S9F0Y2</accession>
<evidence type="ECO:0000256" key="10">
    <source>
        <dbReference type="ARBA" id="ARBA00022825"/>
    </source>
</evidence>
<protein>
    <recommendedName>
        <fullName evidence="4">tripeptidyl-peptidase II</fullName>
        <ecNumber evidence="4">3.4.14.10</ecNumber>
    </recommendedName>
</protein>
<comment type="subcellular location">
    <subcellularLocation>
        <location evidence="3">Secreted</location>
        <location evidence="3">Extracellular space</location>
    </subcellularLocation>
</comment>
<dbReference type="InterPro" id="IPR030400">
    <property type="entry name" value="Sedolisin_dom"/>
</dbReference>
<dbReference type="EMBL" id="QZAV01000057">
    <property type="protein sequence ID" value="THX40057.1"/>
    <property type="molecule type" value="Genomic_DNA"/>
</dbReference>
<name>A0A4S9F0Y2_AURPU</name>
<comment type="caution">
    <text evidence="17">The sequence shown here is derived from an EMBL/GenBank/DDBJ whole genome shotgun (WGS) entry which is preliminary data.</text>
</comment>
<dbReference type="PROSITE" id="PS00138">
    <property type="entry name" value="SUBTILASE_SER"/>
    <property type="match status" value="1"/>
</dbReference>
<dbReference type="CDD" id="cd04056">
    <property type="entry name" value="Peptidases_S53"/>
    <property type="match status" value="1"/>
</dbReference>
<dbReference type="GO" id="GO:0006508">
    <property type="term" value="P:proteolysis"/>
    <property type="evidence" value="ECO:0007669"/>
    <property type="project" value="UniProtKB-KW"/>
</dbReference>
<feature type="domain" description="Peptidase S53" evidence="16">
    <location>
        <begin position="239"/>
        <end position="625"/>
    </location>
</feature>
<comment type="cofactor">
    <cofactor evidence="15">
        <name>Ca(2+)</name>
        <dbReference type="ChEBI" id="CHEBI:29108"/>
    </cofactor>
    <text evidence="15">Binds 1 Ca(2+) ion per subunit.</text>
</comment>
<evidence type="ECO:0000256" key="9">
    <source>
        <dbReference type="ARBA" id="ARBA00022801"/>
    </source>
</evidence>
<keyword evidence="9 15" id="KW-0378">Hydrolase</keyword>
<dbReference type="InterPro" id="IPR050819">
    <property type="entry name" value="Tripeptidyl-peptidase_I"/>
</dbReference>
<dbReference type="SUPFAM" id="SSF54897">
    <property type="entry name" value="Protease propeptides/inhibitors"/>
    <property type="match status" value="1"/>
</dbReference>
<evidence type="ECO:0000259" key="16">
    <source>
        <dbReference type="PROSITE" id="PS51695"/>
    </source>
</evidence>
<dbReference type="Pfam" id="PF09286">
    <property type="entry name" value="Pro-kuma_activ"/>
    <property type="match status" value="1"/>
</dbReference>
<evidence type="ECO:0000256" key="5">
    <source>
        <dbReference type="ARBA" id="ARBA00022525"/>
    </source>
</evidence>
<dbReference type="Pfam" id="PF00082">
    <property type="entry name" value="Peptidase_S8"/>
    <property type="match status" value="1"/>
</dbReference>
<evidence type="ECO:0000256" key="7">
    <source>
        <dbReference type="ARBA" id="ARBA00022723"/>
    </source>
</evidence>
<evidence type="ECO:0000256" key="6">
    <source>
        <dbReference type="ARBA" id="ARBA00022670"/>
    </source>
</evidence>
<keyword evidence="14" id="KW-0325">Glycoprotein</keyword>
<evidence type="ECO:0000256" key="15">
    <source>
        <dbReference type="PROSITE-ProRule" id="PRU01032"/>
    </source>
</evidence>
<dbReference type="InterPro" id="IPR015366">
    <property type="entry name" value="S53_propep"/>
</dbReference>
<comment type="catalytic activity">
    <reaction evidence="1">
        <text>Release of an N-terminal tripeptide from a polypeptide.</text>
        <dbReference type="EC" id="3.4.14.10"/>
    </reaction>
</comment>
<proteinExistence type="predicted"/>
<dbReference type="SMART" id="SM00944">
    <property type="entry name" value="Pro-kuma_activ"/>
    <property type="match status" value="1"/>
</dbReference>
<evidence type="ECO:0000256" key="8">
    <source>
        <dbReference type="ARBA" id="ARBA00022729"/>
    </source>
</evidence>
<dbReference type="GO" id="GO:0046872">
    <property type="term" value="F:metal ion binding"/>
    <property type="evidence" value="ECO:0007669"/>
    <property type="project" value="UniProtKB-UniRule"/>
</dbReference>
<feature type="binding site" evidence="15">
    <location>
        <position position="580"/>
    </location>
    <ligand>
        <name>Ca(2+)</name>
        <dbReference type="ChEBI" id="CHEBI:29108"/>
    </ligand>
</feature>
<evidence type="ECO:0000256" key="2">
    <source>
        <dbReference type="ARBA" id="ARBA00002451"/>
    </source>
</evidence>
<evidence type="ECO:0000256" key="12">
    <source>
        <dbReference type="ARBA" id="ARBA00023026"/>
    </source>
</evidence>
<keyword evidence="5" id="KW-0964">Secreted</keyword>
<feature type="binding site" evidence="15">
    <location>
        <position position="581"/>
    </location>
    <ligand>
        <name>Ca(2+)</name>
        <dbReference type="ChEBI" id="CHEBI:29108"/>
    </ligand>
</feature>
<evidence type="ECO:0000256" key="4">
    <source>
        <dbReference type="ARBA" id="ARBA00012462"/>
    </source>
</evidence>